<dbReference type="Proteomes" id="UP000486760">
    <property type="component" value="Unassembled WGS sequence"/>
</dbReference>
<evidence type="ECO:0000313" key="1">
    <source>
        <dbReference type="EMBL" id="KAA0010441.1"/>
    </source>
</evidence>
<evidence type="ECO:0000313" key="2">
    <source>
        <dbReference type="Proteomes" id="UP000486760"/>
    </source>
</evidence>
<reference evidence="1 2" key="1">
    <citation type="submission" date="2019-08" db="EMBL/GenBank/DDBJ databases">
        <title>Bioinformatics analysis of the strain L3 and L5.</title>
        <authorList>
            <person name="Li X."/>
        </authorList>
    </citation>
    <scope>NUCLEOTIDE SEQUENCE [LARGE SCALE GENOMIC DNA]</scope>
    <source>
        <strain evidence="1 2">L5</strain>
    </source>
</reference>
<organism evidence="1 2">
    <name type="scientific">Billgrantia pellis</name>
    <dbReference type="NCBI Taxonomy" id="2606936"/>
    <lineage>
        <taxon>Bacteria</taxon>
        <taxon>Pseudomonadati</taxon>
        <taxon>Pseudomonadota</taxon>
        <taxon>Gammaproteobacteria</taxon>
        <taxon>Oceanospirillales</taxon>
        <taxon>Halomonadaceae</taxon>
        <taxon>Billgrantia</taxon>
    </lineage>
</organism>
<comment type="caution">
    <text evidence="1">The sequence shown here is derived from an EMBL/GenBank/DDBJ whole genome shotgun (WGS) entry which is preliminary data.</text>
</comment>
<name>A0A7V7FXJ0_9GAMM</name>
<dbReference type="RefSeq" id="WP_149329823.1">
    <property type="nucleotide sequence ID" value="NZ_VTPY01000007.1"/>
</dbReference>
<gene>
    <name evidence="1" type="ORF">F0A17_18455</name>
</gene>
<dbReference type="AlphaFoldDB" id="A0A7V7FXJ0"/>
<sequence length="131" mass="14284">MFATITPRRLRHASIALGLVLAGCAGSPDFAEIPIRVESPAQFRLVEGAELRVRLSDADGPLAETQVEPSDSGPWPVVLRYDRRALEAARTLRLSATLRQQGRLTHATAESVELETPRPDAPISLLLVPLR</sequence>
<dbReference type="EMBL" id="VTPY01000007">
    <property type="protein sequence ID" value="KAA0010441.1"/>
    <property type="molecule type" value="Genomic_DNA"/>
</dbReference>
<keyword evidence="2" id="KW-1185">Reference proteome</keyword>
<dbReference type="Pfam" id="PF09619">
    <property type="entry name" value="YscW"/>
    <property type="match status" value="1"/>
</dbReference>
<dbReference type="InterPro" id="IPR039366">
    <property type="entry name" value="Pilotin"/>
</dbReference>
<proteinExistence type="predicted"/>
<accession>A0A7V7FXJ0</accession>
<protein>
    <submittedName>
        <fullName evidence="1">Uncharacterized protein</fullName>
    </submittedName>
</protein>